<evidence type="ECO:0000259" key="2">
    <source>
        <dbReference type="Pfam" id="PF21231"/>
    </source>
</evidence>
<dbReference type="RefSeq" id="WP_255905028.1">
    <property type="nucleotide sequence ID" value="NZ_JAFMZO010000004.1"/>
</dbReference>
<dbReference type="EC" id="5.1.3.32" evidence="3"/>
<reference evidence="4" key="1">
    <citation type="journal article" date="2019" name="Int. J. Syst. Evol. Microbiol.">
        <title>The Global Catalogue of Microorganisms (GCM) 10K type strain sequencing project: providing services to taxonomists for standard genome sequencing and annotation.</title>
        <authorList>
            <consortium name="The Broad Institute Genomics Platform"/>
            <consortium name="The Broad Institute Genome Sequencing Center for Infectious Disease"/>
            <person name="Wu L."/>
            <person name="Ma J."/>
        </authorList>
    </citation>
    <scope>NUCLEOTIDE SEQUENCE [LARGE SCALE GENOMIC DNA]</scope>
    <source>
        <strain evidence="4">KCTC 42217</strain>
    </source>
</reference>
<dbReference type="Gene3D" id="3.30.70.100">
    <property type="match status" value="1"/>
</dbReference>
<sequence length="842" mass="94892">MIRNKIIYIVRRGLVFCLLALMVDAAAADIWVSPKGNNTNSGAKDKPLADIGLALRKARELRRLHDPSIKGGISIILRGGVYSLSEPLFVRPEDSGTAESPTTFKAAPGESPVLSGGITVRGWQRAATVAGLPAEAQGKVWVADAPVIGDDILDFRQLWVDNNKAIRSRDVKIGTMNRILSWNHKEETCWIPRPLVDVSKAKGIEMLIHQWWAIANLRIKSIEARGDSAKLSFYQPESRVQSEHPWPAPWISKTTGNSAFFLSNAIEFLNELGEWYLDKKNRKIYYWPRTNENLSTATVTVPFLETLVKIQGTIDRPVSYVFFKGLSFQHSTWLRPSKEGHVPHQSGMYMLDAYKLKIPGTPDKAGMENQAWVGRPAAAVEVTFTNSTGFEGCRFEHLASTGLDYKRGAHNDQIKGNLFKDIGGTGIHVGVYSDEAHEVHVPYNPQDERDVCTNVLVSNNLVTDVTNEDWGSIGISAGYVKGIRIEHNDISEVSYTGISMGWGWSRTVNTMRNNRIAANKIHRYAKHMYDVSSIYTLSAQPASFIVENHIDSIYKAPYVHDPNHWFYLYTDEGSSFFTVKNNWTPSDKYLRNANGPGNVWENNGPQVADSIRFKAGLQAPYRYLLKERAPVSSDREINRSEKTKVVELVGSSGTKHDIAAMAEIARKHGLPGESIYQWNNHTVAYGAIQDPERMREELLVKYPGSYVKIYNAPLYEFNRKRHCPGATLVKDWENIILTADLVKDSLMQKEYLDYHATQFKQWPEVAKGFCNAEFQQLQVFKNAGQLMLIISIPKGKTLDELNPRTTQNNPRVDEWNKLMQKYQQGIEGTKPGETWVFLGKVK</sequence>
<accession>A0ABW4ZPQ3</accession>
<dbReference type="EMBL" id="JBHUHZ010000003">
    <property type="protein sequence ID" value="MFD2163847.1"/>
    <property type="molecule type" value="Genomic_DNA"/>
</dbReference>
<dbReference type="GO" id="GO:0062192">
    <property type="term" value="F:L-rhamnose mutarotase activity"/>
    <property type="evidence" value="ECO:0007669"/>
    <property type="project" value="UniProtKB-EC"/>
</dbReference>
<dbReference type="InterPro" id="IPR008000">
    <property type="entry name" value="Rham/fucose_mutarotase"/>
</dbReference>
<dbReference type="InterPro" id="IPR006626">
    <property type="entry name" value="PbH1"/>
</dbReference>
<gene>
    <name evidence="3" type="ORF">ACFSJU_15675</name>
</gene>
<organism evidence="3 4">
    <name type="scientific">Paradesertivirga mongoliensis</name>
    <dbReference type="NCBI Taxonomy" id="2100740"/>
    <lineage>
        <taxon>Bacteria</taxon>
        <taxon>Pseudomonadati</taxon>
        <taxon>Bacteroidota</taxon>
        <taxon>Sphingobacteriia</taxon>
        <taxon>Sphingobacteriales</taxon>
        <taxon>Sphingobacteriaceae</taxon>
        <taxon>Paradesertivirga</taxon>
    </lineage>
</organism>
<dbReference type="SUPFAM" id="SSF54909">
    <property type="entry name" value="Dimeric alpha+beta barrel"/>
    <property type="match status" value="1"/>
</dbReference>
<dbReference type="Gene3D" id="2.160.20.10">
    <property type="entry name" value="Single-stranded right-handed beta-helix, Pectin lyase-like"/>
    <property type="match status" value="2"/>
</dbReference>
<dbReference type="InterPro" id="IPR012334">
    <property type="entry name" value="Pectin_lyas_fold"/>
</dbReference>
<proteinExistence type="predicted"/>
<dbReference type="InterPro" id="IPR011008">
    <property type="entry name" value="Dimeric_a/b-barrel"/>
</dbReference>
<feature type="domain" description="GH141-like insertion" evidence="2">
    <location>
        <begin position="138"/>
        <end position="289"/>
    </location>
</feature>
<keyword evidence="4" id="KW-1185">Reference proteome</keyword>
<dbReference type="Proteomes" id="UP001597387">
    <property type="component" value="Unassembled WGS sequence"/>
</dbReference>
<dbReference type="SMART" id="SM00710">
    <property type="entry name" value="PbH1"/>
    <property type="match status" value="3"/>
</dbReference>
<dbReference type="Pfam" id="PF05336">
    <property type="entry name" value="rhaM"/>
    <property type="match status" value="1"/>
</dbReference>
<keyword evidence="1" id="KW-0732">Signal</keyword>
<dbReference type="SUPFAM" id="SSF51126">
    <property type="entry name" value="Pectin lyase-like"/>
    <property type="match status" value="1"/>
</dbReference>
<dbReference type="InterPro" id="IPR011050">
    <property type="entry name" value="Pectin_lyase_fold/virulence"/>
</dbReference>
<dbReference type="Pfam" id="PF21231">
    <property type="entry name" value="GH141_M"/>
    <property type="match status" value="1"/>
</dbReference>
<dbReference type="PANTHER" id="PTHR36453">
    <property type="entry name" value="SECRETED PROTEIN-RELATED"/>
    <property type="match status" value="1"/>
</dbReference>
<comment type="caution">
    <text evidence="3">The sequence shown here is derived from an EMBL/GenBank/DDBJ whole genome shotgun (WGS) entry which is preliminary data.</text>
</comment>
<feature type="chain" id="PRO_5045811991" evidence="1">
    <location>
        <begin position="28"/>
        <end position="842"/>
    </location>
</feature>
<dbReference type="InterPro" id="IPR048482">
    <property type="entry name" value="GH141_ins"/>
</dbReference>
<name>A0ABW4ZPQ3_9SPHI</name>
<dbReference type="PANTHER" id="PTHR36453:SF1">
    <property type="entry name" value="RIGHT HANDED BETA HELIX DOMAIN-CONTAINING PROTEIN"/>
    <property type="match status" value="1"/>
</dbReference>
<evidence type="ECO:0000256" key="1">
    <source>
        <dbReference type="SAM" id="SignalP"/>
    </source>
</evidence>
<feature type="signal peptide" evidence="1">
    <location>
        <begin position="1"/>
        <end position="27"/>
    </location>
</feature>
<keyword evidence="3" id="KW-0413">Isomerase</keyword>
<evidence type="ECO:0000313" key="3">
    <source>
        <dbReference type="EMBL" id="MFD2163847.1"/>
    </source>
</evidence>
<evidence type="ECO:0000313" key="4">
    <source>
        <dbReference type="Proteomes" id="UP001597387"/>
    </source>
</evidence>
<protein>
    <submittedName>
        <fullName evidence="3">L-rhamnose mutarotase</fullName>
        <ecNumber evidence="3">5.1.3.32</ecNumber>
    </submittedName>
</protein>